<reference evidence="1" key="1">
    <citation type="submission" date="2022-09" db="EMBL/GenBank/DDBJ databases">
        <title>Actin cytoskeleton and complex cell architecture in an #Asgard archaeon.</title>
        <authorList>
            <person name="Ponce Toledo R.I."/>
            <person name="Schleper C."/>
            <person name="Rodrigues Oliveira T."/>
            <person name="Wollweber F."/>
            <person name="Xu J."/>
            <person name="Rittmann S."/>
            <person name="Klingl A."/>
            <person name="Pilhofer M."/>
        </authorList>
    </citation>
    <scope>NUCLEOTIDE SEQUENCE</scope>
    <source>
        <strain evidence="1">B-35</strain>
    </source>
</reference>
<keyword evidence="2" id="KW-1185">Reference proteome</keyword>
<dbReference type="InterPro" id="IPR017578">
    <property type="entry name" value="Ribazole_CobC"/>
</dbReference>
<dbReference type="Pfam" id="PF00300">
    <property type="entry name" value="His_Phos_1"/>
    <property type="match status" value="1"/>
</dbReference>
<dbReference type="Proteomes" id="UP001208689">
    <property type="component" value="Chromosome"/>
</dbReference>
<dbReference type="Gene3D" id="3.40.50.1240">
    <property type="entry name" value="Phosphoglycerate mutase-like"/>
    <property type="match status" value="1"/>
</dbReference>
<sequence length="195" mass="22738">MNIFLIRHTKVDLKESTCYGISDVPLASSFENEVKFVKKHLANIKNVVYYSSPSHRCLKLVNQLTKDQPIVDARLCEMNFGDWEMIPWKDLEKIKAFRNWADNFVEVQTPNGESYLQLYARSVEFWEKISKETQKNIVVIAHGGSIRSILAYLNKIHLKDSFKFQIDFHSITKIEVQKDSEGKIDYKIAYTNKIT</sequence>
<evidence type="ECO:0000313" key="1">
    <source>
        <dbReference type="EMBL" id="UYP48584.1"/>
    </source>
</evidence>
<dbReference type="CDD" id="cd07040">
    <property type="entry name" value="HP"/>
    <property type="match status" value="1"/>
</dbReference>
<gene>
    <name evidence="1" type="ORF">NEF87_004869</name>
</gene>
<dbReference type="EC" id="5.4.2.11" evidence="1"/>
<evidence type="ECO:0000313" key="2">
    <source>
        <dbReference type="Proteomes" id="UP001208689"/>
    </source>
</evidence>
<dbReference type="SUPFAM" id="SSF53254">
    <property type="entry name" value="Phosphoglycerate mutase-like"/>
    <property type="match status" value="1"/>
</dbReference>
<dbReference type="InterPro" id="IPR029033">
    <property type="entry name" value="His_PPase_superfam"/>
</dbReference>
<dbReference type="EMBL" id="CP104013">
    <property type="protein sequence ID" value="UYP48584.1"/>
    <property type="molecule type" value="Genomic_DNA"/>
</dbReference>
<protein>
    <submittedName>
        <fullName evidence="1">2,3-bisphosphoglycerate-dependent phosphoglycerate mutase</fullName>
        <ecNumber evidence="1">5.4.2.11</ecNumber>
    </submittedName>
</protein>
<keyword evidence="1" id="KW-0413">Isomerase</keyword>
<dbReference type="GO" id="GO:0004619">
    <property type="term" value="F:phosphoglycerate mutase activity"/>
    <property type="evidence" value="ECO:0007669"/>
    <property type="project" value="UniProtKB-EC"/>
</dbReference>
<dbReference type="InterPro" id="IPR050275">
    <property type="entry name" value="PGM_Phosphatase"/>
</dbReference>
<organism evidence="1 2">
    <name type="scientific">Candidatus Lokiarchaeum ossiferum</name>
    <dbReference type="NCBI Taxonomy" id="2951803"/>
    <lineage>
        <taxon>Archaea</taxon>
        <taxon>Promethearchaeati</taxon>
        <taxon>Promethearchaeota</taxon>
        <taxon>Promethearchaeia</taxon>
        <taxon>Promethearchaeales</taxon>
        <taxon>Promethearchaeaceae</taxon>
        <taxon>Candidatus Lokiarchaeum</taxon>
    </lineage>
</organism>
<dbReference type="PANTHER" id="PTHR48100">
    <property type="entry name" value="BROAD-SPECIFICITY PHOSPHATASE YOR283W-RELATED"/>
    <property type="match status" value="1"/>
</dbReference>
<proteinExistence type="predicted"/>
<dbReference type="PANTHER" id="PTHR48100:SF59">
    <property type="entry name" value="ADENOSYLCOBALAMIN_ALPHA-RIBAZOLE PHOSPHATASE"/>
    <property type="match status" value="1"/>
</dbReference>
<dbReference type="NCBIfam" id="TIGR03162">
    <property type="entry name" value="ribazole_cobC"/>
    <property type="match status" value="1"/>
</dbReference>
<dbReference type="InterPro" id="IPR013078">
    <property type="entry name" value="His_Pase_superF_clade-1"/>
</dbReference>
<accession>A0ABY6I1K9</accession>
<dbReference type="SMART" id="SM00855">
    <property type="entry name" value="PGAM"/>
    <property type="match status" value="1"/>
</dbReference>
<name>A0ABY6I1K9_9ARCH</name>